<protein>
    <recommendedName>
        <fullName evidence="1">F-box domain-containing protein</fullName>
    </recommendedName>
</protein>
<proteinExistence type="predicted"/>
<feature type="non-terminal residue" evidence="2">
    <location>
        <position position="1"/>
    </location>
</feature>
<dbReference type="Pfam" id="PF12937">
    <property type="entry name" value="F-box-like"/>
    <property type="match status" value="1"/>
</dbReference>
<evidence type="ECO:0000313" key="2">
    <source>
        <dbReference type="EMBL" id="KZT02883.1"/>
    </source>
</evidence>
<name>A0A165CIR0_9APHY</name>
<dbReference type="SUPFAM" id="SSF81383">
    <property type="entry name" value="F-box domain"/>
    <property type="match status" value="1"/>
</dbReference>
<sequence>PINNPQPRLPPEICERIIDHLDPSSLWYDERRALLKCALVCRGWYSESRAVLFEEPVLHNRKKAFIFLRSLKQTPLLGARVRRLQIGPFKTGPEWASILVMLAGKLPNLDKLTLTAVSFEQSPTRNVAFWSLHEFSHLTSLKLYSVMLPSASPFFQFICSFPRLQHLRLWTLCWSEP</sequence>
<evidence type="ECO:0000313" key="3">
    <source>
        <dbReference type="Proteomes" id="UP000076871"/>
    </source>
</evidence>
<feature type="non-terminal residue" evidence="2">
    <location>
        <position position="177"/>
    </location>
</feature>
<dbReference type="SUPFAM" id="SSF52047">
    <property type="entry name" value="RNI-like"/>
    <property type="match status" value="1"/>
</dbReference>
<dbReference type="RefSeq" id="XP_040760623.1">
    <property type="nucleotide sequence ID" value="XM_040903153.1"/>
</dbReference>
<dbReference type="InterPro" id="IPR036047">
    <property type="entry name" value="F-box-like_dom_sf"/>
</dbReference>
<dbReference type="CDD" id="cd09917">
    <property type="entry name" value="F-box_SF"/>
    <property type="match status" value="1"/>
</dbReference>
<dbReference type="Gene3D" id="3.80.10.10">
    <property type="entry name" value="Ribonuclease Inhibitor"/>
    <property type="match status" value="1"/>
</dbReference>
<reference evidence="2 3" key="1">
    <citation type="journal article" date="2016" name="Mol. Biol. Evol.">
        <title>Comparative Genomics of Early-Diverging Mushroom-Forming Fungi Provides Insights into the Origins of Lignocellulose Decay Capabilities.</title>
        <authorList>
            <person name="Nagy L.G."/>
            <person name="Riley R."/>
            <person name="Tritt A."/>
            <person name="Adam C."/>
            <person name="Daum C."/>
            <person name="Floudas D."/>
            <person name="Sun H."/>
            <person name="Yadav J.S."/>
            <person name="Pangilinan J."/>
            <person name="Larsson K.H."/>
            <person name="Matsuura K."/>
            <person name="Barry K."/>
            <person name="Labutti K."/>
            <person name="Kuo R."/>
            <person name="Ohm R.A."/>
            <person name="Bhattacharya S.S."/>
            <person name="Shirouzu T."/>
            <person name="Yoshinaga Y."/>
            <person name="Martin F.M."/>
            <person name="Grigoriev I.V."/>
            <person name="Hibbett D.S."/>
        </authorList>
    </citation>
    <scope>NUCLEOTIDE SEQUENCE [LARGE SCALE GENOMIC DNA]</scope>
    <source>
        <strain evidence="2 3">93-53</strain>
    </source>
</reference>
<dbReference type="AlphaFoldDB" id="A0A165CIR0"/>
<dbReference type="InterPro" id="IPR032675">
    <property type="entry name" value="LRR_dom_sf"/>
</dbReference>
<gene>
    <name evidence="2" type="ORF">LAESUDRAFT_609773</name>
</gene>
<organism evidence="2 3">
    <name type="scientific">Laetiporus sulphureus 93-53</name>
    <dbReference type="NCBI Taxonomy" id="1314785"/>
    <lineage>
        <taxon>Eukaryota</taxon>
        <taxon>Fungi</taxon>
        <taxon>Dikarya</taxon>
        <taxon>Basidiomycota</taxon>
        <taxon>Agaricomycotina</taxon>
        <taxon>Agaricomycetes</taxon>
        <taxon>Polyporales</taxon>
        <taxon>Laetiporus</taxon>
    </lineage>
</organism>
<dbReference type="EMBL" id="KV427648">
    <property type="protein sequence ID" value="KZT02883.1"/>
    <property type="molecule type" value="Genomic_DNA"/>
</dbReference>
<dbReference type="OrthoDB" id="2804675at2759"/>
<feature type="domain" description="F-box" evidence="1">
    <location>
        <begin position="8"/>
        <end position="46"/>
    </location>
</feature>
<dbReference type="InterPro" id="IPR001810">
    <property type="entry name" value="F-box_dom"/>
</dbReference>
<dbReference type="InParanoid" id="A0A165CIR0"/>
<accession>A0A165CIR0</accession>
<dbReference type="Proteomes" id="UP000076871">
    <property type="component" value="Unassembled WGS sequence"/>
</dbReference>
<keyword evidence="3" id="KW-1185">Reference proteome</keyword>
<dbReference type="GeneID" id="63820184"/>
<evidence type="ECO:0000259" key="1">
    <source>
        <dbReference type="Pfam" id="PF12937"/>
    </source>
</evidence>